<accession>A0ABN7RRT8</accession>
<dbReference type="EC" id="3.2.1.14" evidence="2"/>
<reference evidence="6 7" key="1">
    <citation type="submission" date="2021-04" db="EMBL/GenBank/DDBJ databases">
        <authorList>
            <person name="Bliznina A."/>
        </authorList>
    </citation>
    <scope>NUCLEOTIDE SEQUENCE [LARGE SCALE GENOMIC DNA]</scope>
</reference>
<feature type="domain" description="Chitin-binding type-2" evidence="5">
    <location>
        <begin position="27"/>
        <end position="85"/>
    </location>
</feature>
<dbReference type="EMBL" id="OU015568">
    <property type="protein sequence ID" value="CAG5081342.1"/>
    <property type="molecule type" value="Genomic_DNA"/>
</dbReference>
<feature type="region of interest" description="Disordered" evidence="4">
    <location>
        <begin position="92"/>
        <end position="211"/>
    </location>
</feature>
<keyword evidence="3" id="KW-0624">Polysaccharide degradation</keyword>
<evidence type="ECO:0000259" key="5">
    <source>
        <dbReference type="PROSITE" id="PS50940"/>
    </source>
</evidence>
<proteinExistence type="predicted"/>
<dbReference type="InterPro" id="IPR036508">
    <property type="entry name" value="Chitin-bd_dom_sf"/>
</dbReference>
<comment type="catalytic activity">
    <reaction evidence="1">
        <text>Random endo-hydrolysis of N-acetyl-beta-D-glucosaminide (1-&gt;4)-beta-linkages in chitin and chitodextrins.</text>
        <dbReference type="EC" id="3.2.1.14"/>
    </reaction>
</comment>
<evidence type="ECO:0000256" key="1">
    <source>
        <dbReference type="ARBA" id="ARBA00000822"/>
    </source>
</evidence>
<dbReference type="Pfam" id="PF01607">
    <property type="entry name" value="CBM_14"/>
    <property type="match status" value="1"/>
</dbReference>
<evidence type="ECO:0000313" key="6">
    <source>
        <dbReference type="EMBL" id="CAG5081342.1"/>
    </source>
</evidence>
<evidence type="ECO:0000256" key="2">
    <source>
        <dbReference type="ARBA" id="ARBA00012729"/>
    </source>
</evidence>
<dbReference type="InterPro" id="IPR002557">
    <property type="entry name" value="Chitin-bd_dom"/>
</dbReference>
<protein>
    <recommendedName>
        <fullName evidence="2">chitinase</fullName>
        <ecNumber evidence="2">3.2.1.14</ecNumber>
    </recommendedName>
</protein>
<evidence type="ECO:0000256" key="4">
    <source>
        <dbReference type="SAM" id="MobiDB-lite"/>
    </source>
</evidence>
<keyword evidence="3" id="KW-0119">Carbohydrate metabolism</keyword>
<feature type="compositionally biased region" description="Low complexity" evidence="4">
    <location>
        <begin position="189"/>
        <end position="206"/>
    </location>
</feature>
<organism evidence="6 7">
    <name type="scientific">Oikopleura dioica</name>
    <name type="common">Tunicate</name>
    <dbReference type="NCBI Taxonomy" id="34765"/>
    <lineage>
        <taxon>Eukaryota</taxon>
        <taxon>Metazoa</taxon>
        <taxon>Chordata</taxon>
        <taxon>Tunicata</taxon>
        <taxon>Appendicularia</taxon>
        <taxon>Copelata</taxon>
        <taxon>Oikopleuridae</taxon>
        <taxon>Oikopleura</taxon>
    </lineage>
</organism>
<keyword evidence="7" id="KW-1185">Reference proteome</keyword>
<feature type="compositionally biased region" description="Low complexity" evidence="4">
    <location>
        <begin position="92"/>
        <end position="177"/>
    </location>
</feature>
<gene>
    <name evidence="6" type="ORF">OKIOD_LOCUS1407</name>
</gene>
<evidence type="ECO:0000256" key="3">
    <source>
        <dbReference type="ARBA" id="ARBA00023024"/>
    </source>
</evidence>
<dbReference type="SMART" id="SM00494">
    <property type="entry name" value="ChtBD2"/>
    <property type="match status" value="1"/>
</dbReference>
<dbReference type="PROSITE" id="PS50940">
    <property type="entry name" value="CHIT_BIND_II"/>
    <property type="match status" value="1"/>
</dbReference>
<name>A0ABN7RRT8_OIKDI</name>
<dbReference type="SUPFAM" id="SSF57625">
    <property type="entry name" value="Invertebrate chitin-binding proteins"/>
    <property type="match status" value="1"/>
</dbReference>
<dbReference type="Gene3D" id="2.170.140.10">
    <property type="entry name" value="Chitin binding domain"/>
    <property type="match status" value="1"/>
</dbReference>
<sequence length="235" mass="25925">MKVFIFLFAGEAFARGFLRERRSTDDLNFCESKANNGHYPHCECQKFYHCYENQKTAVKSCTGGTVYDPVIQGCNHAYATDTSHCCMMTTTTTRPPSVSTTKQCTCSTTTTRPPSVSTTTSTRPPNVFSSSTATTRPPTVSSSTITTTRPPSVSTTTSTRPPTVSSSTTRPPSITESTRSESEPCPCMTTTTRPPTISSSTTRPPSVNIDDESMEDKNRAFRMILRILDFLQNWF</sequence>
<dbReference type="Proteomes" id="UP001158576">
    <property type="component" value="Chromosome PAR"/>
</dbReference>
<evidence type="ECO:0000313" key="7">
    <source>
        <dbReference type="Proteomes" id="UP001158576"/>
    </source>
</evidence>
<keyword evidence="3" id="KW-0146">Chitin degradation</keyword>